<dbReference type="Pfam" id="PF14111">
    <property type="entry name" value="DUF4283"/>
    <property type="match status" value="1"/>
</dbReference>
<comment type="caution">
    <text evidence="2">The sequence shown here is derived from an EMBL/GenBank/DDBJ whole genome shotgun (WGS) entry which is preliminary data.</text>
</comment>
<dbReference type="Proteomes" id="UP001358586">
    <property type="component" value="Chromosome 8"/>
</dbReference>
<proteinExistence type="predicted"/>
<dbReference type="EMBL" id="JARKNE010000008">
    <property type="protein sequence ID" value="KAK5811773.1"/>
    <property type="molecule type" value="Genomic_DNA"/>
</dbReference>
<dbReference type="InterPro" id="IPR025558">
    <property type="entry name" value="DUF4283"/>
</dbReference>
<reference evidence="2 3" key="1">
    <citation type="submission" date="2023-03" db="EMBL/GenBank/DDBJ databases">
        <title>WGS of Gossypium arboreum.</title>
        <authorList>
            <person name="Yu D."/>
        </authorList>
    </citation>
    <scope>NUCLEOTIDE SEQUENCE [LARGE SCALE GENOMIC DNA]</scope>
    <source>
        <tissue evidence="2">Leaf</tissue>
    </source>
</reference>
<evidence type="ECO:0000313" key="2">
    <source>
        <dbReference type="EMBL" id="KAK5811773.1"/>
    </source>
</evidence>
<feature type="domain" description="DUF4283" evidence="1">
    <location>
        <begin position="55"/>
        <end position="128"/>
    </location>
</feature>
<evidence type="ECO:0000259" key="1">
    <source>
        <dbReference type="Pfam" id="PF14111"/>
    </source>
</evidence>
<keyword evidence="3" id="KW-1185">Reference proteome</keyword>
<protein>
    <recommendedName>
        <fullName evidence="1">DUF4283 domain-containing protein</fullName>
    </recommendedName>
</protein>
<gene>
    <name evidence="2" type="ORF">PVK06_027142</name>
</gene>
<name>A0ABR0NZU5_GOSAR</name>
<accession>A0ABR0NZU5</accession>
<sequence length="148" mass="16794">MVSLLVCGFCGAGALVFGGTWWDMENDLDALRIMEDEEDVIQLSGLLTGRTSLYEFCFVGCFVTASVIHFPDMHNTLANLWHPLGGIQITDLREKQFLFWFFYRVDFDRVVRGAHWTFNNHLLVFHCLCPSKDPFGAFDLHLLLGAGS</sequence>
<evidence type="ECO:0000313" key="3">
    <source>
        <dbReference type="Proteomes" id="UP001358586"/>
    </source>
</evidence>
<organism evidence="2 3">
    <name type="scientific">Gossypium arboreum</name>
    <name type="common">Tree cotton</name>
    <name type="synonym">Gossypium nanking</name>
    <dbReference type="NCBI Taxonomy" id="29729"/>
    <lineage>
        <taxon>Eukaryota</taxon>
        <taxon>Viridiplantae</taxon>
        <taxon>Streptophyta</taxon>
        <taxon>Embryophyta</taxon>
        <taxon>Tracheophyta</taxon>
        <taxon>Spermatophyta</taxon>
        <taxon>Magnoliopsida</taxon>
        <taxon>eudicotyledons</taxon>
        <taxon>Gunneridae</taxon>
        <taxon>Pentapetalae</taxon>
        <taxon>rosids</taxon>
        <taxon>malvids</taxon>
        <taxon>Malvales</taxon>
        <taxon>Malvaceae</taxon>
        <taxon>Malvoideae</taxon>
        <taxon>Gossypium</taxon>
    </lineage>
</organism>